<evidence type="ECO:0000313" key="1">
    <source>
        <dbReference type="EMBL" id="GIY35621.1"/>
    </source>
</evidence>
<organism evidence="1 2">
    <name type="scientific">Caerostris extrusa</name>
    <name type="common">Bark spider</name>
    <name type="synonym">Caerostris bankana</name>
    <dbReference type="NCBI Taxonomy" id="172846"/>
    <lineage>
        <taxon>Eukaryota</taxon>
        <taxon>Metazoa</taxon>
        <taxon>Ecdysozoa</taxon>
        <taxon>Arthropoda</taxon>
        <taxon>Chelicerata</taxon>
        <taxon>Arachnida</taxon>
        <taxon>Araneae</taxon>
        <taxon>Araneomorphae</taxon>
        <taxon>Entelegynae</taxon>
        <taxon>Araneoidea</taxon>
        <taxon>Araneidae</taxon>
        <taxon>Caerostris</taxon>
    </lineage>
</organism>
<dbReference type="AlphaFoldDB" id="A0AAV4SRU7"/>
<proteinExistence type="predicted"/>
<dbReference type="Proteomes" id="UP001054945">
    <property type="component" value="Unassembled WGS sequence"/>
</dbReference>
<keyword evidence="2" id="KW-1185">Reference proteome</keyword>
<reference evidence="1 2" key="1">
    <citation type="submission" date="2021-06" db="EMBL/GenBank/DDBJ databases">
        <title>Caerostris extrusa draft genome.</title>
        <authorList>
            <person name="Kono N."/>
            <person name="Arakawa K."/>
        </authorList>
    </citation>
    <scope>NUCLEOTIDE SEQUENCE [LARGE SCALE GENOMIC DNA]</scope>
</reference>
<sequence length="59" mass="6645">MASAAMVEEASLEVGSQAHLLSEIGGKSIFVRQRIMTFFEKGITLTVWRIALIRRSFIF</sequence>
<dbReference type="EMBL" id="BPLR01009940">
    <property type="protein sequence ID" value="GIY35621.1"/>
    <property type="molecule type" value="Genomic_DNA"/>
</dbReference>
<accession>A0AAV4SRU7</accession>
<gene>
    <name evidence="1" type="ORF">CEXT_555561</name>
</gene>
<comment type="caution">
    <text evidence="1">The sequence shown here is derived from an EMBL/GenBank/DDBJ whole genome shotgun (WGS) entry which is preliminary data.</text>
</comment>
<name>A0AAV4SRU7_CAEEX</name>
<evidence type="ECO:0000313" key="2">
    <source>
        <dbReference type="Proteomes" id="UP001054945"/>
    </source>
</evidence>
<protein>
    <submittedName>
        <fullName evidence="1">Uncharacterized protein</fullName>
    </submittedName>
</protein>
<feature type="non-terminal residue" evidence="1">
    <location>
        <position position="59"/>
    </location>
</feature>